<keyword evidence="8" id="KW-1185">Reference proteome</keyword>
<feature type="domain" description="SIS" evidence="6">
    <location>
        <begin position="49"/>
        <end position="192"/>
    </location>
</feature>
<dbReference type="GO" id="GO:1901135">
    <property type="term" value="P:carbohydrate derivative metabolic process"/>
    <property type="evidence" value="ECO:0007669"/>
    <property type="project" value="InterPro"/>
</dbReference>
<dbReference type="Gene3D" id="3.10.580.10">
    <property type="entry name" value="CBS-domain"/>
    <property type="match status" value="1"/>
</dbReference>
<dbReference type="InterPro" id="IPR046342">
    <property type="entry name" value="CBS_dom_sf"/>
</dbReference>
<dbReference type="EC" id="5.3.1.13" evidence="7"/>
<evidence type="ECO:0000256" key="3">
    <source>
        <dbReference type="ARBA" id="ARBA00023122"/>
    </source>
</evidence>
<evidence type="ECO:0000313" key="8">
    <source>
        <dbReference type="Proteomes" id="UP000317909"/>
    </source>
</evidence>
<dbReference type="PANTHER" id="PTHR38418">
    <property type="entry name" value="SUGAR ISOMERASE, KPSF/GUTQ (AFU_ORTHOLOGUE AFUA_6G08860)"/>
    <property type="match status" value="1"/>
</dbReference>
<dbReference type="RefSeq" id="WP_246133761.1">
    <property type="nucleotide sequence ID" value="NZ_CP036339.1"/>
</dbReference>
<keyword evidence="7" id="KW-0413">Isomerase</keyword>
<accession>A0A517U6M6</accession>
<dbReference type="InterPro" id="IPR000644">
    <property type="entry name" value="CBS_dom"/>
</dbReference>
<dbReference type="GO" id="GO:0019146">
    <property type="term" value="F:arabinose-5-phosphate isomerase activity"/>
    <property type="evidence" value="ECO:0007669"/>
    <property type="project" value="UniProtKB-EC"/>
</dbReference>
<evidence type="ECO:0000256" key="4">
    <source>
        <dbReference type="PROSITE-ProRule" id="PRU00703"/>
    </source>
</evidence>
<dbReference type="SUPFAM" id="SSF53697">
    <property type="entry name" value="SIS domain"/>
    <property type="match status" value="1"/>
</dbReference>
<dbReference type="NCBIfam" id="TIGR00393">
    <property type="entry name" value="kpsF"/>
    <property type="match status" value="1"/>
</dbReference>
<dbReference type="KEGG" id="llh:I41_55360"/>
<dbReference type="PANTHER" id="PTHR38418:SF2">
    <property type="entry name" value="SUGAR ISOMERASE, KPSF_GUTQ (AFU_ORTHOLOGUE AFUA_6G08860)"/>
    <property type="match status" value="1"/>
</dbReference>
<dbReference type="InterPro" id="IPR035474">
    <property type="entry name" value="SIS_Kpsf"/>
</dbReference>
<gene>
    <name evidence="7" type="primary">kdsD</name>
    <name evidence="7" type="ORF">I41_55360</name>
</gene>
<keyword evidence="2" id="KW-0677">Repeat</keyword>
<evidence type="ECO:0000259" key="5">
    <source>
        <dbReference type="PROSITE" id="PS51371"/>
    </source>
</evidence>
<evidence type="ECO:0000256" key="1">
    <source>
        <dbReference type="ARBA" id="ARBA00008165"/>
    </source>
</evidence>
<dbReference type="Gene3D" id="3.40.50.10490">
    <property type="entry name" value="Glucose-6-phosphate isomerase like protein, domain 1"/>
    <property type="match status" value="1"/>
</dbReference>
<dbReference type="PROSITE" id="PS51464">
    <property type="entry name" value="SIS"/>
    <property type="match status" value="1"/>
</dbReference>
<feature type="domain" description="CBS" evidence="5">
    <location>
        <begin position="287"/>
        <end position="344"/>
    </location>
</feature>
<dbReference type="InterPro" id="IPR001347">
    <property type="entry name" value="SIS_dom"/>
</dbReference>
<evidence type="ECO:0000259" key="6">
    <source>
        <dbReference type="PROSITE" id="PS51464"/>
    </source>
</evidence>
<dbReference type="Proteomes" id="UP000317909">
    <property type="component" value="Chromosome"/>
</dbReference>
<dbReference type="GO" id="GO:0005975">
    <property type="term" value="P:carbohydrate metabolic process"/>
    <property type="evidence" value="ECO:0007669"/>
    <property type="project" value="InterPro"/>
</dbReference>
<evidence type="ECO:0000313" key="7">
    <source>
        <dbReference type="EMBL" id="QDT76286.1"/>
    </source>
</evidence>
<proteinExistence type="inferred from homology"/>
<dbReference type="AlphaFoldDB" id="A0A517U6M6"/>
<dbReference type="InterPro" id="IPR046348">
    <property type="entry name" value="SIS_dom_sf"/>
</dbReference>
<name>A0A517U6M6_9BACT</name>
<dbReference type="InterPro" id="IPR004800">
    <property type="entry name" value="KdsD/KpsF-type"/>
</dbReference>
<dbReference type="Pfam" id="PF01380">
    <property type="entry name" value="SIS"/>
    <property type="match status" value="1"/>
</dbReference>
<comment type="similarity">
    <text evidence="1">Belongs to the SIS family. GutQ/KpsF subfamily.</text>
</comment>
<dbReference type="PROSITE" id="PS51371">
    <property type="entry name" value="CBS"/>
    <property type="match status" value="1"/>
</dbReference>
<organism evidence="7 8">
    <name type="scientific">Lacipirellula limnantheis</name>
    <dbReference type="NCBI Taxonomy" id="2528024"/>
    <lineage>
        <taxon>Bacteria</taxon>
        <taxon>Pseudomonadati</taxon>
        <taxon>Planctomycetota</taxon>
        <taxon>Planctomycetia</taxon>
        <taxon>Pirellulales</taxon>
        <taxon>Lacipirellulaceae</taxon>
        <taxon>Lacipirellula</taxon>
    </lineage>
</organism>
<reference evidence="7 8" key="1">
    <citation type="submission" date="2019-02" db="EMBL/GenBank/DDBJ databases">
        <title>Deep-cultivation of Planctomycetes and their phenomic and genomic characterization uncovers novel biology.</title>
        <authorList>
            <person name="Wiegand S."/>
            <person name="Jogler M."/>
            <person name="Boedeker C."/>
            <person name="Pinto D."/>
            <person name="Vollmers J."/>
            <person name="Rivas-Marin E."/>
            <person name="Kohn T."/>
            <person name="Peeters S.H."/>
            <person name="Heuer A."/>
            <person name="Rast P."/>
            <person name="Oberbeckmann S."/>
            <person name="Bunk B."/>
            <person name="Jeske O."/>
            <person name="Meyerdierks A."/>
            <person name="Storesund J.E."/>
            <person name="Kallscheuer N."/>
            <person name="Luecker S."/>
            <person name="Lage O.M."/>
            <person name="Pohl T."/>
            <person name="Merkel B.J."/>
            <person name="Hornburger P."/>
            <person name="Mueller R.-W."/>
            <person name="Bruemmer F."/>
            <person name="Labrenz M."/>
            <person name="Spormann A.M."/>
            <person name="Op den Camp H."/>
            <person name="Overmann J."/>
            <person name="Amann R."/>
            <person name="Jetten M.S.M."/>
            <person name="Mascher T."/>
            <person name="Medema M.H."/>
            <person name="Devos D.P."/>
            <person name="Kaster A.-K."/>
            <person name="Ovreas L."/>
            <person name="Rohde M."/>
            <person name="Galperin M.Y."/>
            <person name="Jogler C."/>
        </authorList>
    </citation>
    <scope>NUCLEOTIDE SEQUENCE [LARGE SCALE GENOMIC DNA]</scope>
    <source>
        <strain evidence="7 8">I41</strain>
    </source>
</reference>
<dbReference type="SMART" id="SM00116">
    <property type="entry name" value="CBS"/>
    <property type="match status" value="2"/>
</dbReference>
<dbReference type="EMBL" id="CP036339">
    <property type="protein sequence ID" value="QDT76286.1"/>
    <property type="molecule type" value="Genomic_DNA"/>
</dbReference>
<dbReference type="CDD" id="cd05014">
    <property type="entry name" value="SIS_Kpsf"/>
    <property type="match status" value="1"/>
</dbReference>
<evidence type="ECO:0000256" key="2">
    <source>
        <dbReference type="ARBA" id="ARBA00022737"/>
    </source>
</evidence>
<keyword evidence="3 4" id="KW-0129">CBS domain</keyword>
<sequence length="385" mass="41437">MMRDAAARKRPIEATREADALAYGREVIRAEAQALEGVAARLDDSFLDAVALIRECRGAVIVTGIGKAGMIGQKLTATFASTGARAHFLHPAEAFHGDLGRVHADDVVLALSQSGESSEVVQLLPALRQFGVKIIAVTAHHSSSLGRAAAVVLPLGKLEEACSLGLAPSTSTTAMLALGDALALAVSRQRGFRPEDFARFHPGGALGLKLSAVDDHMRDLAECRVARANQSIREVLVTSTRPGRRSGAIMLLDDGGRLAGLFTDSDLARLIERRSDAALDRAISEVMIKSPTTVCSGERMTAALEILTERKFSELPVVDEQGKPVGMIDVTDVVGMLPARAKESEMQVQTYEECDWDVPIVRLFPGEEEEPQEFCWPFDELPETD</sequence>
<protein>
    <submittedName>
        <fullName evidence="7">Arabinose 5-phosphate isomerase KdsD</fullName>
        <ecNumber evidence="7">5.3.1.13</ecNumber>
    </submittedName>
</protein>
<dbReference type="FunFam" id="3.40.50.10490:FF:000011">
    <property type="entry name" value="Arabinose 5-phosphate isomerase"/>
    <property type="match status" value="1"/>
</dbReference>
<dbReference type="GO" id="GO:0097367">
    <property type="term" value="F:carbohydrate derivative binding"/>
    <property type="evidence" value="ECO:0007669"/>
    <property type="project" value="InterPro"/>
</dbReference>
<dbReference type="Pfam" id="PF00571">
    <property type="entry name" value="CBS"/>
    <property type="match status" value="1"/>
</dbReference>